<dbReference type="EMBL" id="ADLO01000056">
    <property type="protein sequence ID" value="KGF55559.1"/>
    <property type="molecule type" value="Genomic_DNA"/>
</dbReference>
<dbReference type="GeneID" id="72464514"/>
<protein>
    <recommendedName>
        <fullName evidence="3">HTH tetR-type domain-containing protein</fullName>
    </recommendedName>
</protein>
<evidence type="ECO:0000313" key="5">
    <source>
        <dbReference type="Proteomes" id="UP000029585"/>
    </source>
</evidence>
<dbReference type="InterPro" id="IPR050624">
    <property type="entry name" value="HTH-type_Tx_Regulator"/>
</dbReference>
<keyword evidence="5" id="KW-1185">Reference proteome</keyword>
<dbReference type="InterPro" id="IPR001647">
    <property type="entry name" value="HTH_TetR"/>
</dbReference>
<proteinExistence type="predicted"/>
<dbReference type="PRINTS" id="PR00455">
    <property type="entry name" value="HTHTETR"/>
</dbReference>
<dbReference type="RefSeq" id="WP_024738452.1">
    <property type="nucleotide sequence ID" value="NZ_KN174163.1"/>
</dbReference>
<dbReference type="Proteomes" id="UP000029585">
    <property type="component" value="Unassembled WGS sequence"/>
</dbReference>
<evidence type="ECO:0000256" key="2">
    <source>
        <dbReference type="PROSITE-ProRule" id="PRU00335"/>
    </source>
</evidence>
<dbReference type="PROSITE" id="PS50977">
    <property type="entry name" value="HTH_TETR_2"/>
    <property type="match status" value="1"/>
</dbReference>
<feature type="DNA-binding region" description="H-T-H motif" evidence="2">
    <location>
        <begin position="29"/>
        <end position="48"/>
    </location>
</feature>
<dbReference type="eggNOG" id="COG1309">
    <property type="taxonomic scope" value="Bacteria"/>
</dbReference>
<comment type="caution">
    <text evidence="4">The sequence shown here is derived from an EMBL/GenBank/DDBJ whole genome shotgun (WGS) entry which is preliminary data.</text>
</comment>
<dbReference type="PANTHER" id="PTHR43479:SF11">
    <property type="entry name" value="ACREF_ENVCD OPERON REPRESSOR-RELATED"/>
    <property type="match status" value="1"/>
</dbReference>
<evidence type="ECO:0000256" key="1">
    <source>
        <dbReference type="ARBA" id="ARBA00023125"/>
    </source>
</evidence>
<accession>A0A096DDF5</accession>
<dbReference type="GO" id="GO:0003677">
    <property type="term" value="F:DNA binding"/>
    <property type="evidence" value="ECO:0007669"/>
    <property type="project" value="UniProtKB-UniRule"/>
</dbReference>
<evidence type="ECO:0000313" key="4">
    <source>
        <dbReference type="EMBL" id="KGF55559.1"/>
    </source>
</evidence>
<dbReference type="InterPro" id="IPR009057">
    <property type="entry name" value="Homeodomain-like_sf"/>
</dbReference>
<dbReference type="PANTHER" id="PTHR43479">
    <property type="entry name" value="ACREF/ENVCD OPERON REPRESSOR-RELATED"/>
    <property type="match status" value="1"/>
</dbReference>
<sequence length="208" mass="24202">MRPVNEKLRKDLLEAGKREFMENGFRGASLKSIAASLGVTTGAIYRYYTDKEALFDGLVREPAQELVERYRTLQQTFAGRSLEEQLQKLPEVPDKEASWMMDFLYDHFDAFKLIACCSSGTKYEHYLDTLAEIEDHSGRLLVDRMVEAGYPIRRLDDELIHIMSTALFNGMFETIRHDMPREKAMVYMDDLRNFYSAGWFRLLGIPFE</sequence>
<dbReference type="Pfam" id="PF00440">
    <property type="entry name" value="TetR_N"/>
    <property type="match status" value="1"/>
</dbReference>
<reference evidence="4 5" key="1">
    <citation type="submission" date="2011-08" db="EMBL/GenBank/DDBJ databases">
        <title>The Genome Sequence of Clostridium orbiscindens 1_3_50AFAA.</title>
        <authorList>
            <consortium name="The Broad Institute Genome Sequencing Platform"/>
            <person name="Earl A."/>
            <person name="Ward D."/>
            <person name="Feldgarden M."/>
            <person name="Gevers D."/>
            <person name="Daigneault M."/>
            <person name="Strauss J."/>
            <person name="Allen-Vercoe E."/>
            <person name="Young S.K."/>
            <person name="Zeng Q."/>
            <person name="Gargeya S."/>
            <person name="Fitzgerald M."/>
            <person name="Haas B."/>
            <person name="Abouelleil A."/>
            <person name="Alvarado L."/>
            <person name="Arachchi H.M."/>
            <person name="Berlin A."/>
            <person name="Brown A."/>
            <person name="Chapman S.B."/>
            <person name="Chen Z."/>
            <person name="Dunbar C."/>
            <person name="Freedman E."/>
            <person name="Gearin G."/>
            <person name="Gellesch M."/>
            <person name="Goldberg J."/>
            <person name="Griggs A."/>
            <person name="Gujja S."/>
            <person name="Heiman D."/>
            <person name="Howarth C."/>
            <person name="Larson L."/>
            <person name="Lui A."/>
            <person name="MacDonald P.J.P."/>
            <person name="Montmayeur A."/>
            <person name="Murphy C."/>
            <person name="Neiman D."/>
            <person name="Pearson M."/>
            <person name="Priest M."/>
            <person name="Roberts A."/>
            <person name="Saif S."/>
            <person name="Shea T."/>
            <person name="Shenoy N."/>
            <person name="Sisk P."/>
            <person name="Stolte C."/>
            <person name="Sykes S."/>
            <person name="Wortman J."/>
            <person name="Nusbaum C."/>
            <person name="Birren B."/>
        </authorList>
    </citation>
    <scope>NUCLEOTIDE SEQUENCE [LARGE SCALE GENOMIC DNA]</scope>
    <source>
        <strain evidence="4 5">1_3_50AFAA</strain>
    </source>
</reference>
<gene>
    <name evidence="4" type="ORF">HMPREF9460_01872</name>
</gene>
<name>A0A096DDF5_FLAPL</name>
<organism evidence="4 5">
    <name type="scientific">Flavonifractor plautii 1_3_50AFAA</name>
    <dbReference type="NCBI Taxonomy" id="742738"/>
    <lineage>
        <taxon>Bacteria</taxon>
        <taxon>Bacillati</taxon>
        <taxon>Bacillota</taxon>
        <taxon>Clostridia</taxon>
        <taxon>Eubacteriales</taxon>
        <taxon>Oscillospiraceae</taxon>
        <taxon>Flavonifractor</taxon>
    </lineage>
</organism>
<dbReference type="SUPFAM" id="SSF46689">
    <property type="entry name" value="Homeodomain-like"/>
    <property type="match status" value="1"/>
</dbReference>
<dbReference type="Gene3D" id="1.10.357.10">
    <property type="entry name" value="Tetracycline Repressor, domain 2"/>
    <property type="match status" value="1"/>
</dbReference>
<keyword evidence="1 2" id="KW-0238">DNA-binding</keyword>
<dbReference type="PATRIC" id="fig|742738.3.peg.1924"/>
<dbReference type="HOGENOM" id="CLU_069356_6_0_9"/>
<dbReference type="AlphaFoldDB" id="A0A096DDF5"/>
<feature type="domain" description="HTH tetR-type" evidence="3">
    <location>
        <begin position="6"/>
        <end position="66"/>
    </location>
</feature>
<evidence type="ECO:0000259" key="3">
    <source>
        <dbReference type="PROSITE" id="PS50977"/>
    </source>
</evidence>